<name>A0ABN2S383_9MICO</name>
<dbReference type="EMBL" id="BAAAPU010000007">
    <property type="protein sequence ID" value="GAA1979552.1"/>
    <property type="molecule type" value="Genomic_DNA"/>
</dbReference>
<reference evidence="1 2" key="1">
    <citation type="journal article" date="2019" name="Int. J. Syst. Evol. Microbiol.">
        <title>The Global Catalogue of Microorganisms (GCM) 10K type strain sequencing project: providing services to taxonomists for standard genome sequencing and annotation.</title>
        <authorList>
            <consortium name="The Broad Institute Genomics Platform"/>
            <consortium name="The Broad Institute Genome Sequencing Center for Infectious Disease"/>
            <person name="Wu L."/>
            <person name="Ma J."/>
        </authorList>
    </citation>
    <scope>NUCLEOTIDE SEQUENCE [LARGE SCALE GENOMIC DNA]</scope>
    <source>
        <strain evidence="1 2">JCM 15628</strain>
    </source>
</reference>
<evidence type="ECO:0000313" key="2">
    <source>
        <dbReference type="Proteomes" id="UP001500013"/>
    </source>
</evidence>
<dbReference type="InterPro" id="IPR007362">
    <property type="entry name" value="DUF429"/>
</dbReference>
<dbReference type="Proteomes" id="UP001500013">
    <property type="component" value="Unassembled WGS sequence"/>
</dbReference>
<organism evidence="1 2">
    <name type="scientific">Terrabacter lapilli</name>
    <dbReference type="NCBI Taxonomy" id="436231"/>
    <lineage>
        <taxon>Bacteria</taxon>
        <taxon>Bacillati</taxon>
        <taxon>Actinomycetota</taxon>
        <taxon>Actinomycetes</taxon>
        <taxon>Micrococcales</taxon>
        <taxon>Intrasporangiaceae</taxon>
        <taxon>Terrabacter</taxon>
    </lineage>
</organism>
<dbReference type="RefSeq" id="WP_344061422.1">
    <property type="nucleotide sequence ID" value="NZ_BAAAPU010000007.1"/>
</dbReference>
<keyword evidence="2" id="KW-1185">Reference proteome</keyword>
<accession>A0ABN2S383</accession>
<dbReference type="Pfam" id="PF04250">
    <property type="entry name" value="DUF429"/>
    <property type="match status" value="1"/>
</dbReference>
<evidence type="ECO:0000313" key="1">
    <source>
        <dbReference type="EMBL" id="GAA1979552.1"/>
    </source>
</evidence>
<sequence>MDTEQWRDRARAFAAELATELTGGHGVAGDATDPVRRAVADAVAALSRLADALDATDVPGATTSGRPAPVEVLVPVLGVDGCSAGWVGALLEPGAPRPRVVVAPTIAELVAMVRESTGIRVVGIDIPIGLPDSTIRQADVLARRALPGKASSIFSTLTRSAYASATRLEADAVNRELVGQGVGAQAFALRDKIVEVDAWLRTRPTVTVLEIHPELSFTTMTGAPILASKKTDEGRRFRLEALAAAGIARPSVLQGQGYAADDVLDACAVAWSAARHANGRARSLPDPPEVFSDGIPAAIWA</sequence>
<comment type="caution">
    <text evidence="1">The sequence shown here is derived from an EMBL/GenBank/DDBJ whole genome shotgun (WGS) entry which is preliminary data.</text>
</comment>
<gene>
    <name evidence="1" type="ORF">GCM10009817_20280</name>
</gene>
<protein>
    <submittedName>
        <fullName evidence="1">DUF429 domain-containing protein</fullName>
    </submittedName>
</protein>
<proteinExistence type="predicted"/>